<dbReference type="EMBL" id="OZ034820">
    <property type="protein sequence ID" value="CAL1401672.1"/>
    <property type="molecule type" value="Genomic_DNA"/>
</dbReference>
<dbReference type="AlphaFoldDB" id="A0AAV2FUH2"/>
<protein>
    <submittedName>
        <fullName evidence="3">Uncharacterized protein</fullName>
    </submittedName>
</protein>
<feature type="coiled-coil region" evidence="1">
    <location>
        <begin position="30"/>
        <end position="64"/>
    </location>
</feature>
<keyword evidence="4" id="KW-1185">Reference proteome</keyword>
<gene>
    <name evidence="3" type="ORF">LTRI10_LOCUS41718</name>
</gene>
<accession>A0AAV2FUH2</accession>
<reference evidence="3 4" key="1">
    <citation type="submission" date="2024-04" db="EMBL/GenBank/DDBJ databases">
        <authorList>
            <person name="Fracassetti M."/>
        </authorList>
    </citation>
    <scope>NUCLEOTIDE SEQUENCE [LARGE SCALE GENOMIC DNA]</scope>
</reference>
<feature type="region of interest" description="Disordered" evidence="2">
    <location>
        <begin position="83"/>
        <end position="112"/>
    </location>
</feature>
<evidence type="ECO:0000256" key="1">
    <source>
        <dbReference type="SAM" id="Coils"/>
    </source>
</evidence>
<feature type="compositionally biased region" description="Basic and acidic residues" evidence="2">
    <location>
        <begin position="92"/>
        <end position="112"/>
    </location>
</feature>
<sequence>MTGQTSDTLDEMTLVKAMTNLRQFAEIGNLNAVLIEEEEAELKANEVRQQMAKKSEVIADMQNKMNQVIALMMKKEASTAVQPAVIVPPTSEEDRSSPNHVKNEQSRQLKRI</sequence>
<dbReference type="Proteomes" id="UP001497516">
    <property type="component" value="Chromosome 7"/>
</dbReference>
<evidence type="ECO:0000256" key="2">
    <source>
        <dbReference type="SAM" id="MobiDB-lite"/>
    </source>
</evidence>
<evidence type="ECO:0000313" key="4">
    <source>
        <dbReference type="Proteomes" id="UP001497516"/>
    </source>
</evidence>
<proteinExistence type="predicted"/>
<organism evidence="3 4">
    <name type="scientific">Linum trigynum</name>
    <dbReference type="NCBI Taxonomy" id="586398"/>
    <lineage>
        <taxon>Eukaryota</taxon>
        <taxon>Viridiplantae</taxon>
        <taxon>Streptophyta</taxon>
        <taxon>Embryophyta</taxon>
        <taxon>Tracheophyta</taxon>
        <taxon>Spermatophyta</taxon>
        <taxon>Magnoliopsida</taxon>
        <taxon>eudicotyledons</taxon>
        <taxon>Gunneridae</taxon>
        <taxon>Pentapetalae</taxon>
        <taxon>rosids</taxon>
        <taxon>fabids</taxon>
        <taxon>Malpighiales</taxon>
        <taxon>Linaceae</taxon>
        <taxon>Linum</taxon>
    </lineage>
</organism>
<evidence type="ECO:0000313" key="3">
    <source>
        <dbReference type="EMBL" id="CAL1401672.1"/>
    </source>
</evidence>
<keyword evidence="1" id="KW-0175">Coiled coil</keyword>
<name>A0AAV2FUH2_9ROSI</name>